<proteinExistence type="predicted"/>
<feature type="domain" description="Myb/SANT-like DNA-binding" evidence="6">
    <location>
        <begin position="57"/>
        <end position="133"/>
    </location>
</feature>
<evidence type="ECO:0000313" key="8">
    <source>
        <dbReference type="RefSeq" id="XP_018020980.1"/>
    </source>
</evidence>
<keyword evidence="7" id="KW-1185">Reference proteome</keyword>
<name>A0A8B7P4V7_HYAAZ</name>
<feature type="coiled-coil region" evidence="4">
    <location>
        <begin position="739"/>
        <end position="766"/>
    </location>
</feature>
<accession>A0A8B7P4V7</accession>
<keyword evidence="4" id="KW-0175">Coiled coil</keyword>
<dbReference type="AlphaFoldDB" id="A0A8B7P4V7"/>
<evidence type="ECO:0000256" key="5">
    <source>
        <dbReference type="SAM" id="MobiDB-lite"/>
    </source>
</evidence>
<dbReference type="KEGG" id="hazt:108677284"/>
<evidence type="ECO:0000256" key="1">
    <source>
        <dbReference type="ARBA" id="ARBA00011764"/>
    </source>
</evidence>
<dbReference type="GO" id="GO:0005634">
    <property type="term" value="C:nucleus"/>
    <property type="evidence" value="ECO:0007669"/>
    <property type="project" value="TreeGrafter"/>
</dbReference>
<dbReference type="GeneID" id="108677284"/>
<evidence type="ECO:0000259" key="6">
    <source>
        <dbReference type="Pfam" id="PF13873"/>
    </source>
</evidence>
<gene>
    <name evidence="8" type="primary">LOC108677284</name>
</gene>
<sequence length="810" mass="89557">MSSSPVCVTINPPSPHIDTMDRSSSASPNIVDGCPSQSLKKAKKADQHNNKKNGCKKRWFTANEKSVLQQLVLDNESVILSRRNDGVSVHLKKEVWLGIAEKFNHHPQTLTQRNSVELRRCWENMKFKAKKTLNRVQQHIEAARATANSAGIPLNGEDMAPSLVMEGVLGFPELLFTDTLRNTCQPMTKLHDSPLQNSMYTMVGSTLPANINKLLLSPQEFNIEMFDDSMDGQTKKAKTVLETSIYDSSTSLGNNPNISCFPFSSTVSSSSYSCFALTNVCSTSPTIAPLNLSSETPLSTSPDLTWPTLVHSTSFAAVQKGDQNCQSDSVEDNLKQENDLSIYYNSQSNLMDDSLKQHSPELEDLMDKAQCFETSPILPGDPDAVHDDVSPTSNCLTPFPASSASSLEFTDLDKSAIKATNLNIKISESADSHQEEAAVMLLPSVTAFLSVLERHPYSRSLMAQQFSVLNSLHDIHHQPNNLDECLDLSLKSSGKSKEYKEICKTEPSTTVTVQSSEATDLTKESGYRNDDTMDSFYCIGKEAMEDEKKSDKTLLANNKSSSDLIYTPFDVQLTINSNHFGPLNGSELSDSHSTLPEIVLSNSSVMQTLFPPSPTRSILSLLKHNRQSTNKFESMWTSSVPPRAATGFPLKNDSSLNSNPFGAKCEDSSTENLGYLSHINCTNICSPKMGPGPQPFNLETFSNMKILNSIEPTSFLNASLLKQNPIGNTSPLSRENNLLESITFENALLSERLQLLQEQQQDLSAQHTQKLHLLDQEHRERLAIFHEELTMKRAACQLMLEKALRSAKQP</sequence>
<comment type="function">
    <text evidence="3">Involved in transvection phenomena (= synapsis-dependent gene expression), where the synaptic pairing of chromosomes carrying genes with which zeste interacts influences the expression of these genes. Zeste binds to DNA and stimulates transcription from a nearby promoter.</text>
</comment>
<organism evidence="7 8">
    <name type="scientific">Hyalella azteca</name>
    <name type="common">Amphipod</name>
    <dbReference type="NCBI Taxonomy" id="294128"/>
    <lineage>
        <taxon>Eukaryota</taxon>
        <taxon>Metazoa</taxon>
        <taxon>Ecdysozoa</taxon>
        <taxon>Arthropoda</taxon>
        <taxon>Crustacea</taxon>
        <taxon>Multicrustacea</taxon>
        <taxon>Malacostraca</taxon>
        <taxon>Eumalacostraca</taxon>
        <taxon>Peracarida</taxon>
        <taxon>Amphipoda</taxon>
        <taxon>Senticaudata</taxon>
        <taxon>Talitrida</taxon>
        <taxon>Talitroidea</taxon>
        <taxon>Hyalellidae</taxon>
        <taxon>Hyalella</taxon>
    </lineage>
</organism>
<evidence type="ECO:0000256" key="2">
    <source>
        <dbReference type="ARBA" id="ARBA00016807"/>
    </source>
</evidence>
<evidence type="ECO:0000256" key="3">
    <source>
        <dbReference type="ARBA" id="ARBA00025466"/>
    </source>
</evidence>
<protein>
    <recommendedName>
        <fullName evidence="2">Regulatory protein zeste</fullName>
    </recommendedName>
</protein>
<feature type="region of interest" description="Disordered" evidence="5">
    <location>
        <begin position="1"/>
        <end position="53"/>
    </location>
</feature>
<dbReference type="PANTHER" id="PTHR23098">
    <property type="entry name" value="AGAP001331-PA-RELATED"/>
    <property type="match status" value="1"/>
</dbReference>
<dbReference type="Proteomes" id="UP000694843">
    <property type="component" value="Unplaced"/>
</dbReference>
<dbReference type="PANTHER" id="PTHR23098:SF16">
    <property type="entry name" value="REGULATORY PROTEIN ZESTE"/>
    <property type="match status" value="1"/>
</dbReference>
<dbReference type="Pfam" id="PF13873">
    <property type="entry name" value="Myb_DNA-bind_5"/>
    <property type="match status" value="1"/>
</dbReference>
<dbReference type="InterPro" id="IPR028002">
    <property type="entry name" value="Myb_DNA-bind_5"/>
</dbReference>
<evidence type="ECO:0000313" key="7">
    <source>
        <dbReference type="Proteomes" id="UP000694843"/>
    </source>
</evidence>
<reference evidence="8" key="1">
    <citation type="submission" date="2025-08" db="UniProtKB">
        <authorList>
            <consortium name="RefSeq"/>
        </authorList>
    </citation>
    <scope>IDENTIFICATION</scope>
    <source>
        <tissue evidence="8">Whole organism</tissue>
    </source>
</reference>
<dbReference type="RefSeq" id="XP_018020980.1">
    <property type="nucleotide sequence ID" value="XM_018165491.2"/>
</dbReference>
<evidence type="ECO:0000256" key="4">
    <source>
        <dbReference type="SAM" id="Coils"/>
    </source>
</evidence>
<comment type="subunit">
    <text evidence="1">Self-associates forming complexes of several hundred monomers.</text>
</comment>
<dbReference type="OrthoDB" id="6340111at2759"/>